<dbReference type="AlphaFoldDB" id="A0A6J7ZTA9"/>
<organism evidence="1 2">
    <name type="scientific">Mytilus coruscus</name>
    <name type="common">Sea mussel</name>
    <dbReference type="NCBI Taxonomy" id="42192"/>
    <lineage>
        <taxon>Eukaryota</taxon>
        <taxon>Metazoa</taxon>
        <taxon>Spiralia</taxon>
        <taxon>Lophotrochozoa</taxon>
        <taxon>Mollusca</taxon>
        <taxon>Bivalvia</taxon>
        <taxon>Autobranchia</taxon>
        <taxon>Pteriomorphia</taxon>
        <taxon>Mytilida</taxon>
        <taxon>Mytiloidea</taxon>
        <taxon>Mytilidae</taxon>
        <taxon>Mytilinae</taxon>
        <taxon>Mytilus</taxon>
    </lineage>
</organism>
<dbReference type="Proteomes" id="UP000507470">
    <property type="component" value="Unassembled WGS sequence"/>
</dbReference>
<accession>A0A6J7ZTA9</accession>
<reference evidence="1 2" key="1">
    <citation type="submission" date="2020-06" db="EMBL/GenBank/DDBJ databases">
        <authorList>
            <person name="Li R."/>
            <person name="Bekaert M."/>
        </authorList>
    </citation>
    <scope>NUCLEOTIDE SEQUENCE [LARGE SCALE GENOMIC DNA]</scope>
    <source>
        <strain evidence="2">wild</strain>
    </source>
</reference>
<protein>
    <submittedName>
        <fullName evidence="1">Uncharacterized protein</fullName>
    </submittedName>
</protein>
<evidence type="ECO:0000313" key="2">
    <source>
        <dbReference type="Proteomes" id="UP000507470"/>
    </source>
</evidence>
<evidence type="ECO:0000313" key="1">
    <source>
        <dbReference type="EMBL" id="CAC5356747.1"/>
    </source>
</evidence>
<gene>
    <name evidence="1" type="ORF">MCOR_747</name>
</gene>
<dbReference type="EMBL" id="CACVKT020000176">
    <property type="protein sequence ID" value="CAC5356747.1"/>
    <property type="molecule type" value="Genomic_DNA"/>
</dbReference>
<keyword evidence="2" id="KW-1185">Reference proteome</keyword>
<name>A0A6J7ZTA9_MYTCO</name>
<proteinExistence type="predicted"/>
<sequence>MDGKESGWMHIADISNTPIITALLINSTSGVPHPAHIIHALTTKQCQPKYQFPESCNRNATNRFMTLYNKNVLASYVTDKRDELDFGFEEPALVIFDVIISPIHKSVINVIYTRAINVIRVPAGRTVGLHMIELELIRCTVHFKYALSKLVCWQHSQYTQEMEKYKKQVKINKTCNNL</sequence>